<evidence type="ECO:0000256" key="3">
    <source>
        <dbReference type="ARBA" id="ARBA00022448"/>
    </source>
</evidence>
<keyword evidence="10 15" id="KW-0798">TonB box</keyword>
<feature type="chain" id="PRO_5003296918" evidence="16">
    <location>
        <begin position="21"/>
        <end position="693"/>
    </location>
</feature>
<comment type="similarity">
    <text evidence="2 14 15">Belongs to the TonB-dependent receptor family.</text>
</comment>
<keyword evidence="20" id="KW-1185">Reference proteome</keyword>
<keyword evidence="13 14" id="KW-0998">Cell outer membrane</keyword>
<dbReference type="Proteomes" id="UP000016368">
    <property type="component" value="Unassembled WGS sequence"/>
</dbReference>
<evidence type="ECO:0000256" key="16">
    <source>
        <dbReference type="SAM" id="SignalP"/>
    </source>
</evidence>
<dbReference type="EMBL" id="AEGR01000066">
    <property type="protein sequence ID" value="EGI76415.1"/>
    <property type="molecule type" value="Genomic_DNA"/>
</dbReference>
<evidence type="ECO:0000256" key="9">
    <source>
        <dbReference type="ARBA" id="ARBA00023065"/>
    </source>
</evidence>
<dbReference type="CDD" id="cd01347">
    <property type="entry name" value="ligand_gated_channel"/>
    <property type="match status" value="1"/>
</dbReference>
<dbReference type="InterPro" id="IPR012910">
    <property type="entry name" value="Plug_dom"/>
</dbReference>
<evidence type="ECO:0000313" key="20">
    <source>
        <dbReference type="Proteomes" id="UP000016368"/>
    </source>
</evidence>
<dbReference type="InterPro" id="IPR000531">
    <property type="entry name" value="Beta-barrel_TonB"/>
</dbReference>
<evidence type="ECO:0000256" key="12">
    <source>
        <dbReference type="ARBA" id="ARBA00023170"/>
    </source>
</evidence>
<evidence type="ECO:0000256" key="6">
    <source>
        <dbReference type="ARBA" id="ARBA00022692"/>
    </source>
</evidence>
<dbReference type="PROSITE" id="PS52016">
    <property type="entry name" value="TONB_DEPENDENT_REC_3"/>
    <property type="match status" value="1"/>
</dbReference>
<evidence type="ECO:0000256" key="13">
    <source>
        <dbReference type="ARBA" id="ARBA00023237"/>
    </source>
</evidence>
<dbReference type="InterPro" id="IPR037066">
    <property type="entry name" value="Plug_dom_sf"/>
</dbReference>
<keyword evidence="11 14" id="KW-0472">Membrane</keyword>
<dbReference type="AlphaFoldDB" id="F3KUZ1"/>
<evidence type="ECO:0000259" key="18">
    <source>
        <dbReference type="Pfam" id="PF07715"/>
    </source>
</evidence>
<keyword evidence="6 14" id="KW-0812">Transmembrane</keyword>
<evidence type="ECO:0000259" key="17">
    <source>
        <dbReference type="Pfam" id="PF00593"/>
    </source>
</evidence>
<comment type="subcellular location">
    <subcellularLocation>
        <location evidence="1 14">Cell outer membrane</location>
        <topology evidence="1 14">Multi-pass membrane protein</topology>
    </subcellularLocation>
</comment>
<evidence type="ECO:0000256" key="14">
    <source>
        <dbReference type="PROSITE-ProRule" id="PRU01360"/>
    </source>
</evidence>
<keyword evidence="5" id="KW-0410">Iron transport</keyword>
<dbReference type="InterPro" id="IPR036942">
    <property type="entry name" value="Beta-barrel_TonB_sf"/>
</dbReference>
<dbReference type="Gene3D" id="2.170.130.10">
    <property type="entry name" value="TonB-dependent receptor, plug domain"/>
    <property type="match status" value="1"/>
</dbReference>
<keyword evidence="4 14" id="KW-1134">Transmembrane beta strand</keyword>
<feature type="domain" description="TonB-dependent receptor plug" evidence="18">
    <location>
        <begin position="59"/>
        <end position="170"/>
    </location>
</feature>
<evidence type="ECO:0000256" key="1">
    <source>
        <dbReference type="ARBA" id="ARBA00004571"/>
    </source>
</evidence>
<dbReference type="Pfam" id="PF07715">
    <property type="entry name" value="Plug"/>
    <property type="match status" value="1"/>
</dbReference>
<sequence>MHSRALIGALAVLPCALAQAQSQANPGNAPQLPAVTVTAPGQDADSGASELRQELAAEQARTPGGVTLLDSEDLKQRSVTSIADALRYVPGVWTATGTTADGAYLSSRGSNLDAKNYDGNGIKLLQDGLPVTAADGNNHNRALDPQAMRQGIVARGANALAYGASTLGGAIDFITPTARDTASEVALSLGSHGDRQASATVGAVNGDLDALVSVEGRRTDGYREHQAQERESLYTNVGWQLSDQVRTRFYASYTNNDQELPGSLTRAQWKDDPEQANPSNVTGNYRYNVELWRVANKTSWDIDADTRLTVGFSYENQQLYHPIVYSPPYFSLLIDTEQRNFGSLLRYQKRLGTHDLLLGVNYGQTEVEGGNYSYTPGGSRSLSDRVDNQAESTELFLLDRWEFASRWTAVYGAQAVSASREARSVTVSSGAVDNPKGDYDSINPRAGLMYQLTPATQLYTSVSRLYEAPTLYELEDDVRGGDKALDAMEGTVLEIGTRSTQPVGANKWHWDVSAYYAKLRNEILSMDDPSAPGTSLATNVDRTVHAGIEALVGARVALNGGASMDPLLSLTLNHFKFDGDGTYGNKDLPAAPTYALKGEVLYRQAGFFAGPTFDVVGERYADFENSYKVDGYTLLGLRAGLSGKGWDVFAEVRNLTDENYVSVLTVKDQASASDAILTPGESRSLHVGARMKF</sequence>
<accession>F3KUZ1</accession>
<keyword evidence="9" id="KW-0406">Ion transport</keyword>
<name>F3KUZ1_9BURK</name>
<gene>
    <name evidence="19" type="ORF">HGR_11361</name>
</gene>
<evidence type="ECO:0000256" key="10">
    <source>
        <dbReference type="ARBA" id="ARBA00023077"/>
    </source>
</evidence>
<evidence type="ECO:0000256" key="8">
    <source>
        <dbReference type="ARBA" id="ARBA00023004"/>
    </source>
</evidence>
<feature type="signal peptide" evidence="16">
    <location>
        <begin position="1"/>
        <end position="20"/>
    </location>
</feature>
<dbReference type="InterPro" id="IPR039426">
    <property type="entry name" value="TonB-dep_rcpt-like"/>
</dbReference>
<evidence type="ECO:0000256" key="5">
    <source>
        <dbReference type="ARBA" id="ARBA00022496"/>
    </source>
</evidence>
<organism evidence="19 20">
    <name type="scientific">Hylemonella gracilis ATCC 19624</name>
    <dbReference type="NCBI Taxonomy" id="887062"/>
    <lineage>
        <taxon>Bacteria</taxon>
        <taxon>Pseudomonadati</taxon>
        <taxon>Pseudomonadota</taxon>
        <taxon>Betaproteobacteria</taxon>
        <taxon>Burkholderiales</taxon>
        <taxon>Comamonadaceae</taxon>
        <taxon>Hylemonella</taxon>
    </lineage>
</organism>
<protein>
    <submittedName>
        <fullName evidence="19">Putative outer membrane receptor for iron transport</fullName>
    </submittedName>
</protein>
<dbReference type="Gene3D" id="2.40.170.20">
    <property type="entry name" value="TonB-dependent receptor, beta-barrel domain"/>
    <property type="match status" value="1"/>
</dbReference>
<comment type="caution">
    <text evidence="19">The sequence shown here is derived from an EMBL/GenBank/DDBJ whole genome shotgun (WGS) entry which is preliminary data.</text>
</comment>
<dbReference type="GO" id="GO:0009279">
    <property type="term" value="C:cell outer membrane"/>
    <property type="evidence" value="ECO:0007669"/>
    <property type="project" value="UniProtKB-SubCell"/>
</dbReference>
<evidence type="ECO:0000256" key="15">
    <source>
        <dbReference type="RuleBase" id="RU003357"/>
    </source>
</evidence>
<keyword evidence="8" id="KW-0408">Iron</keyword>
<evidence type="ECO:0000256" key="7">
    <source>
        <dbReference type="ARBA" id="ARBA00022729"/>
    </source>
</evidence>
<dbReference type="GO" id="GO:0015344">
    <property type="term" value="F:siderophore uptake transmembrane transporter activity"/>
    <property type="evidence" value="ECO:0007669"/>
    <property type="project" value="TreeGrafter"/>
</dbReference>
<dbReference type="PANTHER" id="PTHR32552:SF68">
    <property type="entry name" value="FERRICHROME OUTER MEMBRANE TRANSPORTER_PHAGE RECEPTOR"/>
    <property type="match status" value="1"/>
</dbReference>
<keyword evidence="7 16" id="KW-0732">Signal</keyword>
<dbReference type="PANTHER" id="PTHR32552">
    <property type="entry name" value="FERRICHROME IRON RECEPTOR-RELATED"/>
    <property type="match status" value="1"/>
</dbReference>
<feature type="domain" description="TonB-dependent receptor-like beta-barrel" evidence="17">
    <location>
        <begin position="239"/>
        <end position="655"/>
    </location>
</feature>
<evidence type="ECO:0000256" key="2">
    <source>
        <dbReference type="ARBA" id="ARBA00009810"/>
    </source>
</evidence>
<dbReference type="STRING" id="887062.HGR_11361"/>
<evidence type="ECO:0000313" key="19">
    <source>
        <dbReference type="EMBL" id="EGI76415.1"/>
    </source>
</evidence>
<keyword evidence="3 14" id="KW-0813">Transport</keyword>
<dbReference type="Pfam" id="PF00593">
    <property type="entry name" value="TonB_dep_Rec_b-barrel"/>
    <property type="match status" value="1"/>
</dbReference>
<dbReference type="eggNOG" id="COG4772">
    <property type="taxonomic scope" value="Bacteria"/>
</dbReference>
<evidence type="ECO:0000256" key="4">
    <source>
        <dbReference type="ARBA" id="ARBA00022452"/>
    </source>
</evidence>
<reference evidence="19 20" key="1">
    <citation type="journal article" date="2011" name="EMBO J.">
        <title>Structural diversity of bacterial flagellar motors.</title>
        <authorList>
            <person name="Chen S."/>
            <person name="Beeby M."/>
            <person name="Murphy G.E."/>
            <person name="Leadbetter J.R."/>
            <person name="Hendrixson D.R."/>
            <person name="Briegel A."/>
            <person name="Li Z."/>
            <person name="Shi J."/>
            <person name="Tocheva E.I."/>
            <person name="Muller A."/>
            <person name="Dobro M.J."/>
            <person name="Jensen G.J."/>
        </authorList>
    </citation>
    <scope>NUCLEOTIDE SEQUENCE [LARGE SCALE GENOMIC DNA]</scope>
    <source>
        <strain evidence="19 20">ATCC 19624</strain>
    </source>
</reference>
<proteinExistence type="inferred from homology"/>
<evidence type="ECO:0000256" key="11">
    <source>
        <dbReference type="ARBA" id="ARBA00023136"/>
    </source>
</evidence>
<keyword evidence="12 19" id="KW-0675">Receptor</keyword>
<dbReference type="SUPFAM" id="SSF56935">
    <property type="entry name" value="Porins"/>
    <property type="match status" value="1"/>
</dbReference>